<dbReference type="PANTHER" id="PTHR44688:SF16">
    <property type="entry name" value="DNA-BINDING TRANSCRIPTIONAL ACTIVATOR DEVR_DOSR"/>
    <property type="match status" value="1"/>
</dbReference>
<keyword evidence="7" id="KW-1185">Reference proteome</keyword>
<feature type="region of interest" description="Disordered" evidence="4">
    <location>
        <begin position="1"/>
        <end position="24"/>
    </location>
</feature>
<name>A0ABN7QAP1_9BURK</name>
<evidence type="ECO:0000313" key="7">
    <source>
        <dbReference type="Proteomes" id="UP000672657"/>
    </source>
</evidence>
<dbReference type="CDD" id="cd06170">
    <property type="entry name" value="LuxR_C_like"/>
    <property type="match status" value="1"/>
</dbReference>
<feature type="compositionally biased region" description="Polar residues" evidence="4">
    <location>
        <begin position="1"/>
        <end position="12"/>
    </location>
</feature>
<sequence>MTDSSSVTTGSPVDSRLVPPRPTRGVVPRDALLARLTEARRRRCIVVQGPAGYGKTTMLVAWMRALGGFGYEVAWLSLSETDNDVATWLAGLAGSVARVDPEIALEAEQLGQAATAGSDAIERTIIALVRGIARHGRELVLVLDDLHHLTDPRTHSALKWLIDYAPPNLHLVFASRSPVPVPLDRLRAEGELLELGMAELQFTAAESEQFLQSQLGELDAASAARLHVLTDGWAAGLQLFALAWKKRRRAAPKGDVAEAFFQKALRNARAFSTYFEREVLDHLPPALIALLVRVSPCSRFCASLCAALLGDVTLADAAALLARLERDNLFLTQVGPSHDETWYRLHPLLNDTLAERFSALDEATRRAVHVAAWQWFRDRGLLDEAIQHALDAGEPAAAAELVEACAPQLFLRGERNRLMVLVRQLPPAKVRASLQLRMWMARGQLYRREFDDCAATLDAVDAAMPAGDARNRFTLATLRGALAAQRDDIDGAQAMVPRLEAPPASADPIIVAGSRQVLSWLYIRQGRYALARATQTDAPGATVDGMPLVGSVVGVLFGKCMIGLSHALEGQMSQAEQIYRATLRDALQGGRSCVDTANLAASLLGEVLYEYGEMQQVRELLEPRVEVLEYVCLPDSVLRMLTALAGARWAAGHRLEALAYLERLEDYAIRLGLDRLLASSLSQQAVYRMAGGEFSAAQELLARLATIDARHAHDDASPFSEIHFAAEWAAIRSRLDTGDVDQAGKDITSLLDYCRRHGKQREAAGLLVMHAGVEARRDRMAAAHADMIAALELGHRLGLVRTIIDHDLAVDLVAQVAALPTLDPVLAFYAERLLRSGKDIAAQAGKPRQAGRAMAPKFSQRETDVVWLLGQSFNAKKIARALGLSPETVKWHLGNIYSKLGVSGRDEAIDRIRDLRDQTRSQL</sequence>
<dbReference type="EMBL" id="CAJPVI010000084">
    <property type="protein sequence ID" value="CAG2160555.1"/>
    <property type="molecule type" value="Genomic_DNA"/>
</dbReference>
<dbReference type="PROSITE" id="PS50043">
    <property type="entry name" value="HTH_LUXR_2"/>
    <property type="match status" value="1"/>
</dbReference>
<dbReference type="InterPro" id="IPR000792">
    <property type="entry name" value="Tscrpt_reg_LuxR_C"/>
</dbReference>
<dbReference type="InterPro" id="IPR027417">
    <property type="entry name" value="P-loop_NTPase"/>
</dbReference>
<dbReference type="Gene3D" id="1.10.10.10">
    <property type="entry name" value="Winged helix-like DNA-binding domain superfamily/Winged helix DNA-binding domain"/>
    <property type="match status" value="1"/>
</dbReference>
<dbReference type="SMART" id="SM00421">
    <property type="entry name" value="HTH_LUXR"/>
    <property type="match status" value="1"/>
</dbReference>
<dbReference type="SUPFAM" id="SSF52540">
    <property type="entry name" value="P-loop containing nucleoside triphosphate hydrolases"/>
    <property type="match status" value="1"/>
</dbReference>
<dbReference type="InterPro" id="IPR041664">
    <property type="entry name" value="AAA_16"/>
</dbReference>
<dbReference type="Pfam" id="PF00196">
    <property type="entry name" value="GerE"/>
    <property type="match status" value="1"/>
</dbReference>
<dbReference type="Gene3D" id="3.40.50.300">
    <property type="entry name" value="P-loop containing nucleotide triphosphate hydrolases"/>
    <property type="match status" value="1"/>
</dbReference>
<keyword evidence="1" id="KW-0805">Transcription regulation</keyword>
<evidence type="ECO:0000256" key="1">
    <source>
        <dbReference type="ARBA" id="ARBA00023015"/>
    </source>
</evidence>
<proteinExistence type="predicted"/>
<dbReference type="RefSeq" id="WP_211958318.1">
    <property type="nucleotide sequence ID" value="NZ_CAJPVI010000084.1"/>
</dbReference>
<evidence type="ECO:0000256" key="2">
    <source>
        <dbReference type="ARBA" id="ARBA00023125"/>
    </source>
</evidence>
<dbReference type="InterPro" id="IPR036388">
    <property type="entry name" value="WH-like_DNA-bd_sf"/>
</dbReference>
<dbReference type="SMART" id="SM00382">
    <property type="entry name" value="AAA"/>
    <property type="match status" value="1"/>
</dbReference>
<keyword evidence="3" id="KW-0804">Transcription</keyword>
<evidence type="ECO:0000313" key="6">
    <source>
        <dbReference type="EMBL" id="CAG2160555.1"/>
    </source>
</evidence>
<keyword evidence="2" id="KW-0238">DNA-binding</keyword>
<comment type="caution">
    <text evidence="6">The sequence shown here is derived from an EMBL/GenBank/DDBJ whole genome shotgun (WGS) entry which is preliminary data.</text>
</comment>
<dbReference type="SUPFAM" id="SSF46894">
    <property type="entry name" value="C-terminal effector domain of the bipartite response regulators"/>
    <property type="match status" value="1"/>
</dbReference>
<evidence type="ECO:0000259" key="5">
    <source>
        <dbReference type="PROSITE" id="PS50043"/>
    </source>
</evidence>
<organism evidence="6 7">
    <name type="scientific">Cupriavidus numazuensis</name>
    <dbReference type="NCBI Taxonomy" id="221992"/>
    <lineage>
        <taxon>Bacteria</taxon>
        <taxon>Pseudomonadati</taxon>
        <taxon>Pseudomonadota</taxon>
        <taxon>Betaproteobacteria</taxon>
        <taxon>Burkholderiales</taxon>
        <taxon>Burkholderiaceae</taxon>
        <taxon>Cupriavidus</taxon>
    </lineage>
</organism>
<protein>
    <submittedName>
        <fullName evidence="6">HTH-type transcriptional regulator MalT</fullName>
    </submittedName>
</protein>
<dbReference type="Pfam" id="PF25873">
    <property type="entry name" value="WHD_MalT"/>
    <property type="match status" value="1"/>
</dbReference>
<feature type="domain" description="HTH luxR-type" evidence="5">
    <location>
        <begin position="851"/>
        <end position="916"/>
    </location>
</feature>
<dbReference type="PRINTS" id="PR00038">
    <property type="entry name" value="HTHLUXR"/>
</dbReference>
<dbReference type="InterPro" id="IPR011990">
    <property type="entry name" value="TPR-like_helical_dom_sf"/>
</dbReference>
<dbReference type="InterPro" id="IPR016032">
    <property type="entry name" value="Sig_transdc_resp-reg_C-effctor"/>
</dbReference>
<dbReference type="PANTHER" id="PTHR44688">
    <property type="entry name" value="DNA-BINDING TRANSCRIPTIONAL ACTIVATOR DEVR_DOSR"/>
    <property type="match status" value="1"/>
</dbReference>
<dbReference type="Gene3D" id="1.25.40.10">
    <property type="entry name" value="Tetratricopeptide repeat domain"/>
    <property type="match status" value="1"/>
</dbReference>
<gene>
    <name evidence="6" type="primary">malT_17</name>
    <name evidence="6" type="ORF">LMG26411_07573</name>
</gene>
<dbReference type="InterPro" id="IPR059106">
    <property type="entry name" value="WHD_MalT"/>
</dbReference>
<reference evidence="6 7" key="1">
    <citation type="submission" date="2021-03" db="EMBL/GenBank/DDBJ databases">
        <authorList>
            <person name="Peeters C."/>
        </authorList>
    </citation>
    <scope>NUCLEOTIDE SEQUENCE [LARGE SCALE GENOMIC DNA]</scope>
    <source>
        <strain evidence="6 7">LMG 26411</strain>
    </source>
</reference>
<dbReference type="InterPro" id="IPR003593">
    <property type="entry name" value="AAA+_ATPase"/>
</dbReference>
<dbReference type="Pfam" id="PF13191">
    <property type="entry name" value="AAA_16"/>
    <property type="match status" value="1"/>
</dbReference>
<dbReference type="Proteomes" id="UP000672657">
    <property type="component" value="Unassembled WGS sequence"/>
</dbReference>
<evidence type="ECO:0000256" key="3">
    <source>
        <dbReference type="ARBA" id="ARBA00023163"/>
    </source>
</evidence>
<accession>A0ABN7QAP1</accession>
<evidence type="ECO:0000256" key="4">
    <source>
        <dbReference type="SAM" id="MobiDB-lite"/>
    </source>
</evidence>